<protein>
    <recommendedName>
        <fullName evidence="1">Phage neck terminator protein gp12-like domain-containing protein</fullName>
    </recommendedName>
</protein>
<proteinExistence type="predicted"/>
<name>A0A4R5KCE8_9BACL</name>
<sequence>MIDLEQVRSVIAAGLYSHLNMPVVETDVEETPAAYPFIKYGFSGPVLFPDKPVSVTVIPSSTPDEVIERYTEQPSFRMTFLSCSDRPAASLTNAIRLHDWFRIFGYGELKRNANTVVVTAGDIQNRDVQIGSAWERRHGFEVTFRTTSIIDMQQPTIELINWK</sequence>
<dbReference type="RefSeq" id="WP_133235490.1">
    <property type="nucleotide sequence ID" value="NZ_SMRT01000022.1"/>
</dbReference>
<dbReference type="OrthoDB" id="2921463at2"/>
<dbReference type="NCBIfam" id="NF047498">
    <property type="entry name" value="LIC_12616_fam"/>
    <property type="match status" value="1"/>
</dbReference>
<evidence type="ECO:0000313" key="2">
    <source>
        <dbReference type="EMBL" id="TDF92168.1"/>
    </source>
</evidence>
<dbReference type="InterPro" id="IPR057087">
    <property type="entry name" value="Gp12-like"/>
</dbReference>
<gene>
    <name evidence="2" type="ORF">E1757_30715</name>
</gene>
<accession>A0A4R5KCE8</accession>
<dbReference type="AlphaFoldDB" id="A0A4R5KCE8"/>
<dbReference type="EMBL" id="SMRT01000022">
    <property type="protein sequence ID" value="TDF92168.1"/>
    <property type="molecule type" value="Genomic_DNA"/>
</dbReference>
<keyword evidence="3" id="KW-1185">Reference proteome</keyword>
<dbReference type="Proteomes" id="UP000295636">
    <property type="component" value="Unassembled WGS sequence"/>
</dbReference>
<evidence type="ECO:0000259" key="1">
    <source>
        <dbReference type="Pfam" id="PF23961"/>
    </source>
</evidence>
<reference evidence="2 3" key="1">
    <citation type="submission" date="2019-03" db="EMBL/GenBank/DDBJ databases">
        <title>This is whole genome sequence of Paenibacillus sp MS74 strain.</title>
        <authorList>
            <person name="Trinh H.N."/>
        </authorList>
    </citation>
    <scope>NUCLEOTIDE SEQUENCE [LARGE SCALE GENOMIC DNA]</scope>
    <source>
        <strain evidence="2 3">MS74</strain>
    </source>
</reference>
<comment type="caution">
    <text evidence="2">The sequence shown here is derived from an EMBL/GenBank/DDBJ whole genome shotgun (WGS) entry which is preliminary data.</text>
</comment>
<feature type="domain" description="Phage neck terminator protein gp12-like" evidence="1">
    <location>
        <begin position="11"/>
        <end position="158"/>
    </location>
</feature>
<dbReference type="Pfam" id="PF23961">
    <property type="entry name" value="Phage_tail_terminator_9"/>
    <property type="match status" value="1"/>
</dbReference>
<evidence type="ECO:0000313" key="3">
    <source>
        <dbReference type="Proteomes" id="UP000295636"/>
    </source>
</evidence>
<organism evidence="2 3">
    <name type="scientific">Paenibacillus piri</name>
    <dbReference type="NCBI Taxonomy" id="2547395"/>
    <lineage>
        <taxon>Bacteria</taxon>
        <taxon>Bacillati</taxon>
        <taxon>Bacillota</taxon>
        <taxon>Bacilli</taxon>
        <taxon>Bacillales</taxon>
        <taxon>Paenibacillaceae</taxon>
        <taxon>Paenibacillus</taxon>
    </lineage>
</organism>